<dbReference type="Gene3D" id="2.40.70.10">
    <property type="entry name" value="Acid Proteases"/>
    <property type="match status" value="1"/>
</dbReference>
<proteinExistence type="predicted"/>
<evidence type="ECO:0000256" key="9">
    <source>
        <dbReference type="SAM" id="MobiDB-lite"/>
    </source>
</evidence>
<reference evidence="12" key="1">
    <citation type="submission" date="2018-02" db="EMBL/GenBank/DDBJ databases">
        <authorList>
            <person name="Cohen D.B."/>
            <person name="Kent A.D."/>
        </authorList>
    </citation>
    <scope>NUCLEOTIDE SEQUENCE</scope>
</reference>
<organism evidence="12">
    <name type="scientific">Fagus sylvatica</name>
    <name type="common">Beechnut</name>
    <dbReference type="NCBI Taxonomy" id="28930"/>
    <lineage>
        <taxon>Eukaryota</taxon>
        <taxon>Viridiplantae</taxon>
        <taxon>Streptophyta</taxon>
        <taxon>Embryophyta</taxon>
        <taxon>Tracheophyta</taxon>
        <taxon>Spermatophyta</taxon>
        <taxon>Magnoliopsida</taxon>
        <taxon>eudicotyledons</taxon>
        <taxon>Gunneridae</taxon>
        <taxon>Pentapetalae</taxon>
        <taxon>rosids</taxon>
        <taxon>fabids</taxon>
        <taxon>Fagales</taxon>
        <taxon>Fagaceae</taxon>
        <taxon>Fagus</taxon>
    </lineage>
</organism>
<dbReference type="SUPFAM" id="SSF56672">
    <property type="entry name" value="DNA/RNA polymerases"/>
    <property type="match status" value="1"/>
</dbReference>
<evidence type="ECO:0000256" key="6">
    <source>
        <dbReference type="ARBA" id="ARBA00022801"/>
    </source>
</evidence>
<dbReference type="Gene3D" id="3.10.10.10">
    <property type="entry name" value="HIV Type 1 Reverse Transcriptase, subunit A, domain 1"/>
    <property type="match status" value="2"/>
</dbReference>
<sequence length="657" mass="74736">MEASFANLQDLVEERLPRQPEVVQPAAQPRQGEQTLTNATQVQVNLREHFPITPQEGEARGDHERPRQWKGAHYRDPYWQEQDGPPWQQGREREPRPMKLDFPRLAVKMQGPRNLGEAYPLAKIQEEYLATWKKKKRQKIEGEQAEITLCALLSSSTPSTMRVVAILNGHKTIVLLDTGSTHNFMDSTLATSLKLHIDTENNFGVRVANGQIIKTTRECKEVKFKMQGLHLKLNFNLIELGGCGIVLGTQWLGTLGVISWDFKQLLIGFMYEGRQVWLQGVKEAKSMIQGNKDFKGKAVKTEIEKIVKDVLDSGCVRPSQSPFASPVLLVRKSNGSWRMCVDNDLIDGSWRMCVDYRGLNKETVKEKFFIPVVDELQGVVVFSKLDLRSGYHQIRMREEDIEKIAFKTHKGHYEYLVMPFSLTNVPSTFQALMNEAILEILANYQLYAKMSKCVFAAKEMEYLGHVISEEGVKTDPKKIKAMKDWPVPKSLKALRGFLGLTGYYKKFIKGYGQISFPLTTLLKNDAFLWSDKANKAFEELKAAVSQPLVLVLPDFSQTFVVECDASGFGMGAILMQGGRPLAYYSQALKGKNLFLSTYEKELLAPVLTVKKWKPYLFTTIFTIKTDQQSLKYILEQRVGTPMQQKWISKAAWLPLYG</sequence>
<dbReference type="GO" id="GO:0006508">
    <property type="term" value="P:proteolysis"/>
    <property type="evidence" value="ECO:0007669"/>
    <property type="project" value="UniProtKB-KW"/>
</dbReference>
<dbReference type="InterPro" id="IPR050951">
    <property type="entry name" value="Retrovirus_Pol_polyprotein"/>
</dbReference>
<dbReference type="InterPro" id="IPR041577">
    <property type="entry name" value="RT_RNaseH_2"/>
</dbReference>
<feature type="region of interest" description="Disordered" evidence="9">
    <location>
        <begin position="72"/>
        <end position="94"/>
    </location>
</feature>
<feature type="domain" description="Reverse transcriptase/retrotransposon-derived protein RNase H-like" evidence="11">
    <location>
        <begin position="529"/>
        <end position="623"/>
    </location>
</feature>
<evidence type="ECO:0000256" key="4">
    <source>
        <dbReference type="ARBA" id="ARBA00022722"/>
    </source>
</evidence>
<dbReference type="GO" id="GO:0004519">
    <property type="term" value="F:endonuclease activity"/>
    <property type="evidence" value="ECO:0007669"/>
    <property type="project" value="UniProtKB-KW"/>
</dbReference>
<evidence type="ECO:0000259" key="11">
    <source>
        <dbReference type="Pfam" id="PF17919"/>
    </source>
</evidence>
<dbReference type="FunFam" id="3.10.10.10:FF:000007">
    <property type="entry name" value="Retrovirus-related Pol polyprotein from transposon 17.6-like Protein"/>
    <property type="match status" value="1"/>
</dbReference>
<feature type="domain" description="Reverse transcriptase" evidence="10">
    <location>
        <begin position="347"/>
        <end position="447"/>
    </location>
</feature>
<dbReference type="GO" id="GO:0003964">
    <property type="term" value="F:RNA-directed DNA polymerase activity"/>
    <property type="evidence" value="ECO:0007669"/>
    <property type="project" value="UniProtKB-KW"/>
</dbReference>
<dbReference type="SUPFAM" id="SSF50630">
    <property type="entry name" value="Acid proteases"/>
    <property type="match status" value="1"/>
</dbReference>
<dbReference type="AlphaFoldDB" id="A0A2N9GVM5"/>
<gene>
    <name evidence="12" type="ORF">FSB_LOCUS31216</name>
</gene>
<keyword evidence="5" id="KW-0255">Endonuclease</keyword>
<dbReference type="PANTHER" id="PTHR37984:SF5">
    <property type="entry name" value="PROTEIN NYNRIN-LIKE"/>
    <property type="match status" value="1"/>
</dbReference>
<dbReference type="EMBL" id="OIVN01002402">
    <property type="protein sequence ID" value="SPD03334.1"/>
    <property type="molecule type" value="Genomic_DNA"/>
</dbReference>
<keyword evidence="2" id="KW-0808">Transferase</keyword>
<dbReference type="InterPro" id="IPR021109">
    <property type="entry name" value="Peptidase_aspartic_dom_sf"/>
</dbReference>
<accession>A0A2N9GVM5</accession>
<dbReference type="FunFam" id="3.30.70.270:FF:000020">
    <property type="entry name" value="Transposon Tf2-6 polyprotein-like Protein"/>
    <property type="match status" value="1"/>
</dbReference>
<keyword evidence="7" id="KW-0695">RNA-directed DNA polymerase</keyword>
<feature type="region of interest" description="Disordered" evidence="9">
    <location>
        <begin position="1"/>
        <end position="38"/>
    </location>
</feature>
<dbReference type="CDD" id="cd09274">
    <property type="entry name" value="RNase_HI_RT_Ty3"/>
    <property type="match status" value="1"/>
</dbReference>
<dbReference type="InterPro" id="IPR043128">
    <property type="entry name" value="Rev_trsase/Diguanyl_cyclase"/>
</dbReference>
<dbReference type="GO" id="GO:0008233">
    <property type="term" value="F:peptidase activity"/>
    <property type="evidence" value="ECO:0007669"/>
    <property type="project" value="UniProtKB-KW"/>
</dbReference>
<keyword evidence="3" id="KW-0548">Nucleotidyltransferase</keyword>
<keyword evidence="4" id="KW-0540">Nuclease</keyword>
<evidence type="ECO:0000256" key="2">
    <source>
        <dbReference type="ARBA" id="ARBA00022679"/>
    </source>
</evidence>
<dbReference type="CDD" id="cd01647">
    <property type="entry name" value="RT_LTR"/>
    <property type="match status" value="1"/>
</dbReference>
<dbReference type="Pfam" id="PF17919">
    <property type="entry name" value="RT_RNaseH_2"/>
    <property type="match status" value="1"/>
</dbReference>
<dbReference type="Pfam" id="PF13975">
    <property type="entry name" value="gag-asp_proteas"/>
    <property type="match status" value="1"/>
</dbReference>
<dbReference type="CDD" id="cd00303">
    <property type="entry name" value="retropepsin_like"/>
    <property type="match status" value="1"/>
</dbReference>
<evidence type="ECO:0008006" key="13">
    <source>
        <dbReference type="Google" id="ProtNLM"/>
    </source>
</evidence>
<evidence type="ECO:0000256" key="5">
    <source>
        <dbReference type="ARBA" id="ARBA00022759"/>
    </source>
</evidence>
<dbReference type="PANTHER" id="PTHR37984">
    <property type="entry name" value="PROTEIN CBG26694"/>
    <property type="match status" value="1"/>
</dbReference>
<dbReference type="InterPro" id="IPR043502">
    <property type="entry name" value="DNA/RNA_pol_sf"/>
</dbReference>
<dbReference type="Pfam" id="PF00078">
    <property type="entry name" value="RVT_1"/>
    <property type="match status" value="1"/>
</dbReference>
<evidence type="ECO:0000256" key="3">
    <source>
        <dbReference type="ARBA" id="ARBA00022695"/>
    </source>
</evidence>
<keyword evidence="1" id="KW-0645">Protease</keyword>
<evidence type="ECO:0000313" key="12">
    <source>
        <dbReference type="EMBL" id="SPD03334.1"/>
    </source>
</evidence>
<dbReference type="InterPro" id="IPR000477">
    <property type="entry name" value="RT_dom"/>
</dbReference>
<evidence type="ECO:0000256" key="8">
    <source>
        <dbReference type="ARBA" id="ARBA00023268"/>
    </source>
</evidence>
<evidence type="ECO:0000256" key="1">
    <source>
        <dbReference type="ARBA" id="ARBA00022670"/>
    </source>
</evidence>
<evidence type="ECO:0000259" key="10">
    <source>
        <dbReference type="Pfam" id="PF00078"/>
    </source>
</evidence>
<dbReference type="Gene3D" id="3.30.70.270">
    <property type="match status" value="3"/>
</dbReference>
<keyword evidence="8" id="KW-0511">Multifunctional enzyme</keyword>
<evidence type="ECO:0000256" key="7">
    <source>
        <dbReference type="ARBA" id="ARBA00022918"/>
    </source>
</evidence>
<name>A0A2N9GVM5_FAGSY</name>
<protein>
    <recommendedName>
        <fullName evidence="13">Reverse transcriptase domain-containing protein</fullName>
    </recommendedName>
</protein>
<keyword evidence="6" id="KW-0378">Hydrolase</keyword>